<organism evidence="1 2">
    <name type="scientific">Aspergillus cristatus</name>
    <name type="common">Chinese Fuzhuan brick tea-fermentation fungus</name>
    <name type="synonym">Eurotium cristatum</name>
    <dbReference type="NCBI Taxonomy" id="573508"/>
    <lineage>
        <taxon>Eukaryota</taxon>
        <taxon>Fungi</taxon>
        <taxon>Dikarya</taxon>
        <taxon>Ascomycota</taxon>
        <taxon>Pezizomycotina</taxon>
        <taxon>Eurotiomycetes</taxon>
        <taxon>Eurotiomycetidae</taxon>
        <taxon>Eurotiales</taxon>
        <taxon>Aspergillaceae</taxon>
        <taxon>Aspergillus</taxon>
        <taxon>Aspergillus subgen. Aspergillus</taxon>
    </lineage>
</organism>
<dbReference type="STRING" id="573508.A0A1E3BHU9"/>
<gene>
    <name evidence="1" type="ORF">SI65_03577</name>
</gene>
<proteinExistence type="predicted"/>
<dbReference type="AlphaFoldDB" id="A0A1E3BHU9"/>
<comment type="caution">
    <text evidence="1">The sequence shown here is derived from an EMBL/GenBank/DDBJ whole genome shotgun (WGS) entry which is preliminary data.</text>
</comment>
<protein>
    <recommendedName>
        <fullName evidence="3">Protein kinase domain-containing protein</fullName>
    </recommendedName>
</protein>
<reference evidence="1 2" key="1">
    <citation type="journal article" date="2016" name="BMC Genomics">
        <title>Comparative genomic and transcriptomic analyses of the Fuzhuan brick tea-fermentation fungus Aspergillus cristatus.</title>
        <authorList>
            <person name="Ge Y."/>
            <person name="Wang Y."/>
            <person name="Liu Y."/>
            <person name="Tan Y."/>
            <person name="Ren X."/>
            <person name="Zhang X."/>
            <person name="Hyde K.D."/>
            <person name="Liu Y."/>
            <person name="Liu Z."/>
        </authorList>
    </citation>
    <scope>NUCLEOTIDE SEQUENCE [LARGE SCALE GENOMIC DNA]</scope>
    <source>
        <strain evidence="1 2">GZAAS20.1005</strain>
    </source>
</reference>
<evidence type="ECO:0000313" key="1">
    <source>
        <dbReference type="EMBL" id="ODM20524.1"/>
    </source>
</evidence>
<dbReference type="Gene3D" id="1.10.510.10">
    <property type="entry name" value="Transferase(Phosphotransferase) domain 1"/>
    <property type="match status" value="1"/>
</dbReference>
<dbReference type="Proteomes" id="UP000094569">
    <property type="component" value="Unassembled WGS sequence"/>
</dbReference>
<name>A0A1E3BHU9_ASPCR</name>
<dbReference type="SUPFAM" id="SSF56112">
    <property type="entry name" value="Protein kinase-like (PK-like)"/>
    <property type="match status" value="1"/>
</dbReference>
<sequence>MELWAHAQLIAALGPPPPEFLARDEERRADFWDEQGNWSGLAPIPHDRILEALETRLEDKTAFLRFIRRTLAWIPEERRTAKELLQDPWLTGRTA</sequence>
<accession>A0A1E3BHU9</accession>
<dbReference type="InterPro" id="IPR011009">
    <property type="entry name" value="Kinase-like_dom_sf"/>
</dbReference>
<dbReference type="EMBL" id="JXNT01000003">
    <property type="protein sequence ID" value="ODM20524.1"/>
    <property type="molecule type" value="Genomic_DNA"/>
</dbReference>
<evidence type="ECO:0008006" key="3">
    <source>
        <dbReference type="Google" id="ProtNLM"/>
    </source>
</evidence>
<dbReference type="VEuPathDB" id="FungiDB:SI65_03577"/>
<evidence type="ECO:0000313" key="2">
    <source>
        <dbReference type="Proteomes" id="UP000094569"/>
    </source>
</evidence>
<dbReference type="OrthoDB" id="4497790at2759"/>
<keyword evidence="2" id="KW-1185">Reference proteome</keyword>